<organism evidence="1">
    <name type="scientific">Macaca fascicularis</name>
    <name type="common">Crab-eating macaque</name>
    <name type="synonym">Cynomolgus monkey</name>
    <dbReference type="NCBI Taxonomy" id="9541"/>
    <lineage>
        <taxon>Eukaryota</taxon>
        <taxon>Metazoa</taxon>
        <taxon>Chordata</taxon>
        <taxon>Craniata</taxon>
        <taxon>Vertebrata</taxon>
        <taxon>Euteleostomi</taxon>
        <taxon>Mammalia</taxon>
        <taxon>Eutheria</taxon>
        <taxon>Euarchontoglires</taxon>
        <taxon>Primates</taxon>
        <taxon>Haplorrhini</taxon>
        <taxon>Catarrhini</taxon>
        <taxon>Cercopithecidae</taxon>
        <taxon>Cercopithecinae</taxon>
        <taxon>Macaca</taxon>
    </lineage>
</organism>
<evidence type="ECO:0000313" key="1">
    <source>
        <dbReference type="EMBL" id="BAE91119.1"/>
    </source>
</evidence>
<name>I7GEB3_MACFA</name>
<dbReference type="EMBL" id="AB174057">
    <property type="protein sequence ID" value="BAE91119.1"/>
    <property type="molecule type" value="mRNA"/>
</dbReference>
<sequence>MGQNLAIIILDKGLDYIKTLQLNSKKTVQLKMDSESE</sequence>
<protein>
    <submittedName>
        <fullName evidence="1">Macaca fascicularis brain cDNA clone: QmoA-12018, similar to human RAB4B, member RAS oncogene family (RAB4B), mRNA, RefSeq: NM_016154.2</fullName>
    </submittedName>
</protein>
<reference evidence="1" key="1">
    <citation type="journal article" date="2007" name="PLoS Biol.">
        <title>Rate of evolution in brain-expressed genes in humans and other primates.</title>
        <authorList>
            <person name="Wang H.-Y."/>
            <person name="Chien H.-C."/>
            <person name="Osada N."/>
            <person name="Hashimoto K."/>
            <person name="Sugano S."/>
            <person name="Gojobori T."/>
            <person name="Chou C.-K."/>
            <person name="Tsai S.-F."/>
            <person name="Wu C.-I."/>
            <person name="Shen C.-K.J."/>
        </authorList>
    </citation>
    <scope>NUCLEOTIDE SEQUENCE</scope>
</reference>
<proteinExistence type="evidence at transcript level"/>
<dbReference type="AlphaFoldDB" id="I7GEB3"/>
<accession>I7GEB3</accession>